<dbReference type="OrthoDB" id="981213at2"/>
<dbReference type="GeneID" id="97263449"/>
<dbReference type="Gene3D" id="1.20.5.340">
    <property type="match status" value="1"/>
</dbReference>
<dbReference type="EMBL" id="NSDI01000005">
    <property type="protein sequence ID" value="RIY36526.1"/>
    <property type="molecule type" value="Genomic_DNA"/>
</dbReference>
<dbReference type="AlphaFoldDB" id="A0A0B7HSY7"/>
<reference evidence="6 9" key="2">
    <citation type="submission" date="2017-08" db="EMBL/GenBank/DDBJ databases">
        <title>Capnocytophaga canis 17-158 assembly.</title>
        <authorList>
            <person name="Gulvik C.A."/>
        </authorList>
    </citation>
    <scope>NUCLEOTIDE SEQUENCE [LARGE SCALE GENOMIC DNA]</scope>
    <source>
        <strain evidence="6 9">17-158</strain>
    </source>
</reference>
<name>A0A0B7HSY7_9FLAO</name>
<dbReference type="SUPFAM" id="SSF58100">
    <property type="entry name" value="Bacterial hemolysins"/>
    <property type="match status" value="1"/>
</dbReference>
<evidence type="ECO:0000313" key="8">
    <source>
        <dbReference type="Proteomes" id="UP000045051"/>
    </source>
</evidence>
<feature type="coiled-coil region" evidence="1">
    <location>
        <begin position="75"/>
        <end position="123"/>
    </location>
</feature>
<dbReference type="Proteomes" id="UP000045051">
    <property type="component" value="Unassembled WGS sequence"/>
</dbReference>
<keyword evidence="1" id="KW-0175">Coiled coil</keyword>
<evidence type="ECO:0000256" key="3">
    <source>
        <dbReference type="SAM" id="SignalP"/>
    </source>
</evidence>
<dbReference type="EMBL" id="CDOL01000146">
    <property type="protein sequence ID" value="CEN52326.1"/>
    <property type="molecule type" value="Genomic_DNA"/>
</dbReference>
<reference evidence="7 8" key="1">
    <citation type="submission" date="2015-01" db="EMBL/GenBank/DDBJ databases">
        <authorList>
            <person name="MANFREDI Pablo"/>
        </authorList>
    </citation>
    <scope>NUCLEOTIDE SEQUENCE [LARGE SCALE GENOMIC DNA]</scope>
    <source>
        <strain evidence="4 8">CcD38</strain>
        <strain evidence="5 7">CcD93</strain>
    </source>
</reference>
<feature type="chain" id="PRO_5007763027" description="tRNA (Guanine-N1)-methyltransferase" evidence="3">
    <location>
        <begin position="22"/>
        <end position="201"/>
    </location>
</feature>
<keyword evidence="2" id="KW-0472">Membrane</keyword>
<feature type="signal peptide" evidence="3">
    <location>
        <begin position="1"/>
        <end position="21"/>
    </location>
</feature>
<evidence type="ECO:0000313" key="4">
    <source>
        <dbReference type="EMBL" id="CEN47356.1"/>
    </source>
</evidence>
<feature type="transmembrane region" description="Helical" evidence="2">
    <location>
        <begin position="134"/>
        <end position="152"/>
    </location>
</feature>
<accession>A0A0B7HSY7</accession>
<evidence type="ECO:0000313" key="5">
    <source>
        <dbReference type="EMBL" id="CEN52326.1"/>
    </source>
</evidence>
<keyword evidence="2" id="KW-1133">Transmembrane helix</keyword>
<protein>
    <recommendedName>
        <fullName evidence="10">tRNA (Guanine-N1)-methyltransferase</fullName>
    </recommendedName>
</protein>
<dbReference type="STRING" id="1848903.CCAND38_430018"/>
<feature type="coiled-coil region" evidence="1">
    <location>
        <begin position="161"/>
        <end position="188"/>
    </location>
</feature>
<keyword evidence="8" id="KW-1185">Reference proteome</keyword>
<evidence type="ECO:0008006" key="10">
    <source>
        <dbReference type="Google" id="ProtNLM"/>
    </source>
</evidence>
<evidence type="ECO:0000313" key="9">
    <source>
        <dbReference type="Proteomes" id="UP000265497"/>
    </source>
</evidence>
<sequence length="201" mass="23476">MKKQLLIGAFTILFTCPIVNAQEGTRIQNTKNQKKENTLNSQFENLISQSNSWQNYKVIDKGSLTVYQRNVMDSLESVKSKIKAQQQVVDAHENEIKKLNNNILSLENTLEETRNEKDSVSLLGILLPKSTYSLIMWSIVLLLIAMLVFYIYRYSNSNVIAKKSMQDLNDLQEEYENYRKSAIEREQKVRRQLQDEINKHR</sequence>
<gene>
    <name evidence="4" type="ORF">CCAND38_430018</name>
    <name evidence="5" type="ORF">CCAND93_230024</name>
    <name evidence="6" type="ORF">CKY20_06140</name>
</gene>
<evidence type="ECO:0000313" key="7">
    <source>
        <dbReference type="Proteomes" id="UP000038200"/>
    </source>
</evidence>
<keyword evidence="3" id="KW-0732">Signal</keyword>
<dbReference type="EMBL" id="CDOI01000155">
    <property type="protein sequence ID" value="CEN47356.1"/>
    <property type="molecule type" value="Genomic_DNA"/>
</dbReference>
<dbReference type="Proteomes" id="UP000038200">
    <property type="component" value="Unassembled WGS sequence"/>
</dbReference>
<evidence type="ECO:0000256" key="1">
    <source>
        <dbReference type="SAM" id="Coils"/>
    </source>
</evidence>
<evidence type="ECO:0000256" key="2">
    <source>
        <dbReference type="SAM" id="Phobius"/>
    </source>
</evidence>
<keyword evidence="2" id="KW-0812">Transmembrane</keyword>
<organism evidence="4 8">
    <name type="scientific">Capnocytophaga canis</name>
    <dbReference type="NCBI Taxonomy" id="1848903"/>
    <lineage>
        <taxon>Bacteria</taxon>
        <taxon>Pseudomonadati</taxon>
        <taxon>Bacteroidota</taxon>
        <taxon>Flavobacteriia</taxon>
        <taxon>Flavobacteriales</taxon>
        <taxon>Flavobacteriaceae</taxon>
        <taxon>Capnocytophaga</taxon>
    </lineage>
</organism>
<proteinExistence type="predicted"/>
<dbReference type="Proteomes" id="UP000265497">
    <property type="component" value="Unassembled WGS sequence"/>
</dbReference>
<dbReference type="RefSeq" id="WP_042006975.1">
    <property type="nucleotide sequence ID" value="NZ_BOQK01000009.1"/>
</dbReference>
<evidence type="ECO:0000313" key="6">
    <source>
        <dbReference type="EMBL" id="RIY36526.1"/>
    </source>
</evidence>